<dbReference type="Pfam" id="PF07715">
    <property type="entry name" value="Plug"/>
    <property type="match status" value="1"/>
</dbReference>
<evidence type="ECO:0000256" key="8">
    <source>
        <dbReference type="ARBA" id="ARBA00023170"/>
    </source>
</evidence>
<protein>
    <submittedName>
        <fullName evidence="14">TonB dependent/Ligand-Gated channel TonB</fullName>
    </submittedName>
    <submittedName>
        <fullName evidence="15">TonB-dependent siderophore receptor</fullName>
    </submittedName>
</protein>
<dbReference type="AlphaFoldDB" id="A0A411WXL8"/>
<evidence type="ECO:0000256" key="5">
    <source>
        <dbReference type="ARBA" id="ARBA00022692"/>
    </source>
</evidence>
<evidence type="ECO:0000313" key="16">
    <source>
        <dbReference type="Proteomes" id="UP000292307"/>
    </source>
</evidence>
<dbReference type="OrthoDB" id="8732650at2"/>
<evidence type="ECO:0000313" key="14">
    <source>
        <dbReference type="EMBL" id="GGY35707.1"/>
    </source>
</evidence>
<dbReference type="InterPro" id="IPR036942">
    <property type="entry name" value="Beta-barrel_TonB_sf"/>
</dbReference>
<keyword evidence="3" id="KW-0813">Transport</keyword>
<evidence type="ECO:0000256" key="11">
    <source>
        <dbReference type="SAM" id="SignalP"/>
    </source>
</evidence>
<dbReference type="CDD" id="cd01347">
    <property type="entry name" value="ligand_gated_channel"/>
    <property type="match status" value="1"/>
</dbReference>
<dbReference type="PANTHER" id="PTHR32552:SF82">
    <property type="entry name" value="FCUA PROTEIN"/>
    <property type="match status" value="1"/>
</dbReference>
<evidence type="ECO:0000256" key="10">
    <source>
        <dbReference type="RuleBase" id="RU003357"/>
    </source>
</evidence>
<dbReference type="GO" id="GO:0015344">
    <property type="term" value="F:siderophore uptake transmembrane transporter activity"/>
    <property type="evidence" value="ECO:0007669"/>
    <property type="project" value="TreeGrafter"/>
</dbReference>
<dbReference type="InterPro" id="IPR037066">
    <property type="entry name" value="Plug_dom_sf"/>
</dbReference>
<dbReference type="Pfam" id="PF00593">
    <property type="entry name" value="TonB_dep_Rec_b-barrel"/>
    <property type="match status" value="1"/>
</dbReference>
<gene>
    <name evidence="15" type="ORF">EYF70_11665</name>
    <name evidence="14" type="ORF">GCM10007387_17360</name>
</gene>
<keyword evidence="8 15" id="KW-0675">Receptor</keyword>
<comment type="similarity">
    <text evidence="2 10">Belongs to the TonB-dependent receptor family.</text>
</comment>
<comment type="subcellular location">
    <subcellularLocation>
        <location evidence="1">Cell outer membrane</location>
        <topology evidence="1">Multi-pass membrane protein</topology>
    </subcellularLocation>
</comment>
<dbReference type="GO" id="GO:0009279">
    <property type="term" value="C:cell outer membrane"/>
    <property type="evidence" value="ECO:0007669"/>
    <property type="project" value="UniProtKB-SubCell"/>
</dbReference>
<dbReference type="SUPFAM" id="SSF56935">
    <property type="entry name" value="Porins"/>
    <property type="match status" value="1"/>
</dbReference>
<dbReference type="InterPro" id="IPR012910">
    <property type="entry name" value="Plug_dom"/>
</dbReference>
<reference evidence="15 16" key="2">
    <citation type="submission" date="2019-02" db="EMBL/GenBank/DDBJ databases">
        <title>Draft Genome Sequences of Six Type Strains of the Genus Massilia.</title>
        <authorList>
            <person name="Miess H."/>
            <person name="Frediansyhah A."/>
            <person name="Gross H."/>
        </authorList>
    </citation>
    <scope>NUCLEOTIDE SEQUENCE [LARGE SCALE GENOMIC DNA]</scope>
    <source>
        <strain evidence="15 16">DSM 17472</strain>
    </source>
</reference>
<keyword evidence="9" id="KW-0998">Cell outer membrane</keyword>
<dbReference type="Proteomes" id="UP000628442">
    <property type="component" value="Unassembled WGS sequence"/>
</dbReference>
<organism evidence="14 17">
    <name type="scientific">Pseudoduganella albidiflava</name>
    <dbReference type="NCBI Taxonomy" id="321983"/>
    <lineage>
        <taxon>Bacteria</taxon>
        <taxon>Pseudomonadati</taxon>
        <taxon>Pseudomonadota</taxon>
        <taxon>Betaproteobacteria</taxon>
        <taxon>Burkholderiales</taxon>
        <taxon>Oxalobacteraceae</taxon>
        <taxon>Telluria group</taxon>
        <taxon>Pseudoduganella</taxon>
    </lineage>
</organism>
<dbReference type="InterPro" id="IPR010105">
    <property type="entry name" value="TonB_sidphr_rcpt"/>
</dbReference>
<dbReference type="PANTHER" id="PTHR32552">
    <property type="entry name" value="FERRICHROME IRON RECEPTOR-RELATED"/>
    <property type="match status" value="1"/>
</dbReference>
<dbReference type="Gene3D" id="2.170.130.10">
    <property type="entry name" value="TonB-dependent receptor, plug domain"/>
    <property type="match status" value="1"/>
</dbReference>
<evidence type="ECO:0000256" key="7">
    <source>
        <dbReference type="ARBA" id="ARBA00023136"/>
    </source>
</evidence>
<dbReference type="RefSeq" id="WP_131145557.1">
    <property type="nucleotide sequence ID" value="NZ_BMWV01000003.1"/>
</dbReference>
<dbReference type="InterPro" id="IPR039426">
    <property type="entry name" value="TonB-dep_rcpt-like"/>
</dbReference>
<dbReference type="Gene3D" id="2.40.170.20">
    <property type="entry name" value="TonB-dependent receptor, beta-barrel domain"/>
    <property type="match status" value="1"/>
</dbReference>
<dbReference type="GO" id="GO:0015891">
    <property type="term" value="P:siderophore transport"/>
    <property type="evidence" value="ECO:0007669"/>
    <property type="project" value="InterPro"/>
</dbReference>
<evidence type="ECO:0000256" key="1">
    <source>
        <dbReference type="ARBA" id="ARBA00004571"/>
    </source>
</evidence>
<dbReference type="GO" id="GO:0038023">
    <property type="term" value="F:signaling receptor activity"/>
    <property type="evidence" value="ECO:0007669"/>
    <property type="project" value="InterPro"/>
</dbReference>
<dbReference type="EMBL" id="BMWV01000003">
    <property type="protein sequence ID" value="GGY35707.1"/>
    <property type="molecule type" value="Genomic_DNA"/>
</dbReference>
<feature type="domain" description="TonB-dependent receptor-like beta-barrel" evidence="12">
    <location>
        <begin position="266"/>
        <end position="664"/>
    </location>
</feature>
<keyword evidence="4" id="KW-1134">Transmembrane beta strand</keyword>
<sequence>MRTALRPLALLIAGTLPAAASLAETAAATLPTVVVTAEGEGNEQVAKRGRAGLLGERDVLDQPFSIVSYTAQRMRDQQAVTLAEVLGGDSSARFTGQIGGVTDSFFLRGFPVNEGNLSEVALDGVYGVSPNYHLFTEYLERVEVLKGPGALLYGMSPNSGVGGVVNAVPKRSLRHDLTRLTFDYASDTQFGTAVDVSRRQGDFGIRFNALHRQGDTPLDKQEARAEVAALALDYRGRRLRATLDLIGQYRKIDAPTRPFLVSPGLPVPAAPDGRRNVTQEWGWWRSSDVSTLGHVEYDLSDRVTVFADLGAAKSDVGRLSEQTPTILNAQGDTSATPTHFKFQINRAAADVGLRAALRTGQVEHALVLMANAYHDRLANASNAGTIIRSSIYAPVAVAAQAVPEPARVPKLSESTLSSLAVADTLAMFDGRLQATLGLRRQSVESENFHAATGLRTARYDETAVTPLAGIVFKATPRLSLYANHIQGLSKGDIAPNTASNAGQVFAPYKSRQVEIGAKSEAGGLLATLAVFQITKPSGQLYGTVYSPDSEQRNRGLELHLSGSVAPGVRLLGGVTLIDGELTRTNNPATLGRRPPGVARAMANLGGEWDAGPVTLTGALTYTGKEYVDQANLQSVPSWTRVDLGARCTTVVAGRAVTLRAGLMNAFDRRYWGGVASYGTLSQAAPRTVQLSAAIDL</sequence>
<evidence type="ECO:0000313" key="15">
    <source>
        <dbReference type="EMBL" id="QBI01435.1"/>
    </source>
</evidence>
<evidence type="ECO:0000256" key="3">
    <source>
        <dbReference type="ARBA" id="ARBA00022448"/>
    </source>
</evidence>
<evidence type="ECO:0000256" key="4">
    <source>
        <dbReference type="ARBA" id="ARBA00022452"/>
    </source>
</evidence>
<keyword evidence="5" id="KW-0812">Transmembrane</keyword>
<dbReference type="InterPro" id="IPR000531">
    <property type="entry name" value="Beta-barrel_TonB"/>
</dbReference>
<name>A0A411WXL8_9BURK</name>
<feature type="signal peptide" evidence="11">
    <location>
        <begin position="1"/>
        <end position="20"/>
    </location>
</feature>
<accession>A0A411WXL8</accession>
<evidence type="ECO:0000256" key="6">
    <source>
        <dbReference type="ARBA" id="ARBA00023077"/>
    </source>
</evidence>
<dbReference type="Proteomes" id="UP000292307">
    <property type="component" value="Chromosome"/>
</dbReference>
<evidence type="ECO:0000313" key="17">
    <source>
        <dbReference type="Proteomes" id="UP000628442"/>
    </source>
</evidence>
<reference evidence="14" key="3">
    <citation type="submission" date="2022-12" db="EMBL/GenBank/DDBJ databases">
        <authorList>
            <person name="Sun Q."/>
            <person name="Kim S."/>
        </authorList>
    </citation>
    <scope>NUCLEOTIDE SEQUENCE</scope>
    <source>
        <strain evidence="14">KCTC 12343</strain>
    </source>
</reference>
<feature type="chain" id="PRO_5044601700" evidence="11">
    <location>
        <begin position="21"/>
        <end position="696"/>
    </location>
</feature>
<evidence type="ECO:0000259" key="12">
    <source>
        <dbReference type="Pfam" id="PF00593"/>
    </source>
</evidence>
<evidence type="ECO:0000256" key="2">
    <source>
        <dbReference type="ARBA" id="ARBA00009810"/>
    </source>
</evidence>
<dbReference type="EMBL" id="CP036401">
    <property type="protein sequence ID" value="QBI01435.1"/>
    <property type="molecule type" value="Genomic_DNA"/>
</dbReference>
<keyword evidence="11" id="KW-0732">Signal</keyword>
<dbReference type="NCBIfam" id="TIGR01783">
    <property type="entry name" value="TonB-siderophor"/>
    <property type="match status" value="1"/>
</dbReference>
<evidence type="ECO:0000256" key="9">
    <source>
        <dbReference type="ARBA" id="ARBA00023237"/>
    </source>
</evidence>
<evidence type="ECO:0000259" key="13">
    <source>
        <dbReference type="Pfam" id="PF07715"/>
    </source>
</evidence>
<feature type="domain" description="TonB-dependent receptor plug" evidence="13">
    <location>
        <begin position="59"/>
        <end position="161"/>
    </location>
</feature>
<keyword evidence="7 10" id="KW-0472">Membrane</keyword>
<keyword evidence="16" id="KW-1185">Reference proteome</keyword>
<reference evidence="14" key="1">
    <citation type="journal article" date="2014" name="Int. J. Syst. Evol. Microbiol.">
        <title>Complete genome sequence of Corynebacterium casei LMG S-19264T (=DSM 44701T), isolated from a smear-ripened cheese.</title>
        <authorList>
            <consortium name="US DOE Joint Genome Institute (JGI-PGF)"/>
            <person name="Walter F."/>
            <person name="Albersmeier A."/>
            <person name="Kalinowski J."/>
            <person name="Ruckert C."/>
        </authorList>
    </citation>
    <scope>NUCLEOTIDE SEQUENCE</scope>
    <source>
        <strain evidence="14">KCTC 12343</strain>
    </source>
</reference>
<proteinExistence type="inferred from homology"/>
<keyword evidence="6 10" id="KW-0798">TonB box</keyword>